<comment type="caution">
    <text evidence="2">The sequence shown here is derived from an EMBL/GenBank/DDBJ whole genome shotgun (WGS) entry which is preliminary data.</text>
</comment>
<name>A0ABQ9I725_9NEOP</name>
<dbReference type="EMBL" id="JARBHB010000002">
    <property type="protein sequence ID" value="KAJ8892442.1"/>
    <property type="molecule type" value="Genomic_DNA"/>
</dbReference>
<dbReference type="InterPro" id="IPR026082">
    <property type="entry name" value="ABCA"/>
</dbReference>
<keyword evidence="1" id="KW-0472">Membrane</keyword>
<dbReference type="PANTHER" id="PTHR19229:SF250">
    <property type="entry name" value="ABC TRANSPORTER DOMAIN-CONTAINING PROTEIN-RELATED"/>
    <property type="match status" value="1"/>
</dbReference>
<keyword evidence="1" id="KW-1133">Transmembrane helix</keyword>
<accession>A0ABQ9I725</accession>
<keyword evidence="3" id="KW-1185">Reference proteome</keyword>
<proteinExistence type="predicted"/>
<organism evidence="2 3">
    <name type="scientific">Dryococelus australis</name>
    <dbReference type="NCBI Taxonomy" id="614101"/>
    <lineage>
        <taxon>Eukaryota</taxon>
        <taxon>Metazoa</taxon>
        <taxon>Ecdysozoa</taxon>
        <taxon>Arthropoda</taxon>
        <taxon>Hexapoda</taxon>
        <taxon>Insecta</taxon>
        <taxon>Pterygota</taxon>
        <taxon>Neoptera</taxon>
        <taxon>Polyneoptera</taxon>
        <taxon>Phasmatodea</taxon>
        <taxon>Verophasmatodea</taxon>
        <taxon>Anareolatae</taxon>
        <taxon>Phasmatidae</taxon>
        <taxon>Eurycanthinae</taxon>
        <taxon>Dryococelus</taxon>
    </lineage>
</organism>
<feature type="transmembrane region" description="Helical" evidence="1">
    <location>
        <begin position="27"/>
        <end position="49"/>
    </location>
</feature>
<sequence>MVFEMIAGNGLQWSSIWKPATPDDDFLFGHVIIMMAVDTVIYLLVAVYVEAIYPGVYGVPKPWYFPLLV</sequence>
<gene>
    <name evidence="2" type="ORF">PR048_005022</name>
</gene>
<dbReference type="PANTHER" id="PTHR19229">
    <property type="entry name" value="ATP-BINDING CASSETTE TRANSPORTER SUBFAMILY A ABCA"/>
    <property type="match status" value="1"/>
</dbReference>
<protein>
    <submittedName>
        <fullName evidence="2">Uncharacterized protein</fullName>
    </submittedName>
</protein>
<evidence type="ECO:0000313" key="2">
    <source>
        <dbReference type="EMBL" id="KAJ8892442.1"/>
    </source>
</evidence>
<evidence type="ECO:0000313" key="3">
    <source>
        <dbReference type="Proteomes" id="UP001159363"/>
    </source>
</evidence>
<evidence type="ECO:0000256" key="1">
    <source>
        <dbReference type="SAM" id="Phobius"/>
    </source>
</evidence>
<reference evidence="2 3" key="1">
    <citation type="submission" date="2023-02" db="EMBL/GenBank/DDBJ databases">
        <title>LHISI_Scaffold_Assembly.</title>
        <authorList>
            <person name="Stuart O.P."/>
            <person name="Cleave R."/>
            <person name="Magrath M.J.L."/>
            <person name="Mikheyev A.S."/>
        </authorList>
    </citation>
    <scope>NUCLEOTIDE SEQUENCE [LARGE SCALE GENOMIC DNA]</scope>
    <source>
        <strain evidence="2">Daus_M_001</strain>
        <tissue evidence="2">Leg muscle</tissue>
    </source>
</reference>
<keyword evidence="1" id="KW-0812">Transmembrane</keyword>
<dbReference type="Proteomes" id="UP001159363">
    <property type="component" value="Chromosome 2"/>
</dbReference>